<evidence type="ECO:0000313" key="2">
    <source>
        <dbReference type="EMBL" id="GHD98155.1"/>
    </source>
</evidence>
<protein>
    <submittedName>
        <fullName evidence="2">5-methyltetrahydropteroyltriglutamate--homocysteine methyltransferase</fullName>
    </submittedName>
</protein>
<dbReference type="SUPFAM" id="SSF51726">
    <property type="entry name" value="UROD/MetE-like"/>
    <property type="match status" value="1"/>
</dbReference>
<dbReference type="GO" id="GO:0008270">
    <property type="term" value="F:zinc ion binding"/>
    <property type="evidence" value="ECO:0007669"/>
    <property type="project" value="InterPro"/>
</dbReference>
<sequence length="363" mass="39314">MVRRMSIPTEPIGSIPRPRELRQALSEHAQGTLDDKELTALQQRATADTLDRLAAAGCPVLVDGEQAKPSFATYPIAGLAGLAPHGAAIPFADGHVRQLPHLTEGPFRYRIRAESYLRDARQHTDRPLKQAVIAPSALSLLYPPEPIAGYSREAFLSDLADEAEADIRGCLEAGAHVVQLDFTEGRLSLKLDPSGALLDDFIDLNNEVLGRFDATERARLGVHTCPGGDHDSTHSLDVDYAGLLPKLFQLKAGNFYVQLASEADPERVLAIIAEQLRPGIRVFVGVTDPIDPRVETAEEVRDRVLRAARHIPVDQLGTCDDCGFSPFADDTSTSRDLAFAKIEARVRGTALAAAELGVPVDAR</sequence>
<dbReference type="Gene3D" id="3.20.20.210">
    <property type="match status" value="1"/>
</dbReference>
<dbReference type="InterPro" id="IPR002629">
    <property type="entry name" value="Met_Synth_C/arc"/>
</dbReference>
<dbReference type="PANTHER" id="PTHR43844:SF2">
    <property type="entry name" value="SYNTHASE, VITAMIN-B12 INDEPENDENT, PUTATIVE (AFU_ORTHOLOGUE AFUA_3G12060)-RELATED"/>
    <property type="match status" value="1"/>
</dbReference>
<reference evidence="2" key="2">
    <citation type="submission" date="2020-09" db="EMBL/GenBank/DDBJ databases">
        <authorList>
            <person name="Sun Q."/>
            <person name="Ohkuma M."/>
        </authorList>
    </citation>
    <scope>NUCLEOTIDE SEQUENCE</scope>
    <source>
        <strain evidence="2">JCM 4714</strain>
    </source>
</reference>
<reference evidence="2" key="1">
    <citation type="journal article" date="2014" name="Int. J. Syst. Evol. Microbiol.">
        <title>Complete genome sequence of Corynebacterium casei LMG S-19264T (=DSM 44701T), isolated from a smear-ripened cheese.</title>
        <authorList>
            <consortium name="US DOE Joint Genome Institute (JGI-PGF)"/>
            <person name="Walter F."/>
            <person name="Albersmeier A."/>
            <person name="Kalinowski J."/>
            <person name="Ruckert C."/>
        </authorList>
    </citation>
    <scope>NUCLEOTIDE SEQUENCE</scope>
    <source>
        <strain evidence="2">JCM 4714</strain>
    </source>
</reference>
<comment type="caution">
    <text evidence="2">The sequence shown here is derived from an EMBL/GenBank/DDBJ whole genome shotgun (WGS) entry which is preliminary data.</text>
</comment>
<dbReference type="Pfam" id="PF01717">
    <property type="entry name" value="Meth_synt_2"/>
    <property type="match status" value="1"/>
</dbReference>
<dbReference type="CDD" id="cd03311">
    <property type="entry name" value="CIMS_C_terminal_like"/>
    <property type="match status" value="1"/>
</dbReference>
<evidence type="ECO:0000313" key="3">
    <source>
        <dbReference type="Proteomes" id="UP000655443"/>
    </source>
</evidence>
<evidence type="ECO:0000259" key="1">
    <source>
        <dbReference type="Pfam" id="PF01717"/>
    </source>
</evidence>
<dbReference type="InterPro" id="IPR038071">
    <property type="entry name" value="UROD/MetE-like_sf"/>
</dbReference>
<dbReference type="GO" id="GO:0003871">
    <property type="term" value="F:5-methyltetrahydropteroyltriglutamate-homocysteine S-methyltransferase activity"/>
    <property type="evidence" value="ECO:0007669"/>
    <property type="project" value="InterPro"/>
</dbReference>
<dbReference type="PANTHER" id="PTHR43844">
    <property type="entry name" value="METHIONINE SYNTHASE"/>
    <property type="match status" value="1"/>
</dbReference>
<dbReference type="AlphaFoldDB" id="A0A919D077"/>
<dbReference type="Proteomes" id="UP000655443">
    <property type="component" value="Unassembled WGS sequence"/>
</dbReference>
<keyword evidence="2" id="KW-0808">Transferase</keyword>
<accession>A0A919D077</accession>
<dbReference type="GO" id="GO:0009086">
    <property type="term" value="P:methionine biosynthetic process"/>
    <property type="evidence" value="ECO:0007669"/>
    <property type="project" value="InterPro"/>
</dbReference>
<gene>
    <name evidence="2" type="primary">metE</name>
    <name evidence="2" type="ORF">GCM10010339_04200</name>
</gene>
<dbReference type="EMBL" id="BMVG01000001">
    <property type="protein sequence ID" value="GHD98155.1"/>
    <property type="molecule type" value="Genomic_DNA"/>
</dbReference>
<keyword evidence="2" id="KW-0489">Methyltransferase</keyword>
<name>A0A919D077_9ACTN</name>
<organism evidence="2 3">
    <name type="scientific">Streptomyces alanosinicus</name>
    <dbReference type="NCBI Taxonomy" id="68171"/>
    <lineage>
        <taxon>Bacteria</taxon>
        <taxon>Bacillati</taxon>
        <taxon>Actinomycetota</taxon>
        <taxon>Actinomycetes</taxon>
        <taxon>Kitasatosporales</taxon>
        <taxon>Streptomycetaceae</taxon>
        <taxon>Streptomyces</taxon>
    </lineage>
</organism>
<feature type="domain" description="Cobalamin-independent methionine synthase MetE C-terminal/archaeal" evidence="1">
    <location>
        <begin position="8"/>
        <end position="325"/>
    </location>
</feature>
<keyword evidence="3" id="KW-1185">Reference proteome</keyword>
<dbReference type="GO" id="GO:0032259">
    <property type="term" value="P:methylation"/>
    <property type="evidence" value="ECO:0007669"/>
    <property type="project" value="UniProtKB-KW"/>
</dbReference>
<proteinExistence type="predicted"/>